<dbReference type="EMBL" id="CM001561">
    <property type="protein sequence ID" value="EJZ58448.1"/>
    <property type="molecule type" value="Genomic_DNA"/>
</dbReference>
<dbReference type="Proteomes" id="UP000006045">
    <property type="component" value="Chromosome"/>
</dbReference>
<gene>
    <name evidence="1" type="ORF">I1A_002776</name>
</gene>
<dbReference type="RefSeq" id="WP_003225201.1">
    <property type="nucleotide sequence ID" value="NZ_CM001561.1"/>
</dbReference>
<protein>
    <recommendedName>
        <fullName evidence="3">Tail fiber protein</fullName>
    </recommendedName>
</protein>
<evidence type="ECO:0000313" key="1">
    <source>
        <dbReference type="EMBL" id="EJZ58448.1"/>
    </source>
</evidence>
<proteinExistence type="predicted"/>
<evidence type="ECO:0000313" key="2">
    <source>
        <dbReference type="Proteomes" id="UP000006045"/>
    </source>
</evidence>
<sequence>MPWYKAGTVSVVQNSNAVIGTGTAFIANSRVGDAFRGPDGGWYEVTNIASDTAMSIAPPYLGVANAAGVYALAPMQGYVKDSADALRALVNQFGGVLAVLGNDPTQSGVRQALNLSTTDGLPEGSTNKYLTSTRVLGVPLTGVDLVTPGAVVATDTIIKALGKLQASKADLVGTNKAVAIEQGGTGAKTAKDARAALGATGPKNLMINPRFRVNQRSYVSGAAANAGQYTLDRWKMTVAGQSLAFAASGAGVRATFPAGGCDQVILGENVRGGVYTLSWVGTAAGKVNGVAIANGGQTATLPAGSNITINLSGGWAEDVMFQLGSVATAPDDQGYASELFDCQYYGWALTPAVSGQPICSMSFTYSTTTAIGVLRFPRAMRANPTASFLAGSPASMVVTGGGGGGIALDNLPVSQIGRESCMLAAVISTPFTVGYGTVLSFGAFPNLFFSAEV</sequence>
<name>A0A7U9GSY4_PSEFL</name>
<reference evidence="1 2" key="1">
    <citation type="submission" date="2012-08" db="EMBL/GenBank/DDBJ databases">
        <title>The genome of cave-isolated P. fluorescens strain R124 demonstrates phenotypic adaptation to the mineral environment.</title>
        <authorList>
            <person name="Barton M.D."/>
            <person name="Petronio M."/>
            <person name="Giarrizzo J.G."/>
            <person name="Bowling B.V."/>
            <person name="Barton H.A."/>
        </authorList>
    </citation>
    <scope>NUCLEOTIDE SEQUENCE [LARGE SCALE GENOMIC DNA]</scope>
    <source>
        <strain evidence="1 2">R124</strain>
    </source>
</reference>
<dbReference type="AlphaFoldDB" id="A0A7U9GSY4"/>
<accession>A0A7U9GSY4</accession>
<organism evidence="1 2">
    <name type="scientific">Pseudomonas fluorescens R124</name>
    <dbReference type="NCBI Taxonomy" id="743713"/>
    <lineage>
        <taxon>Bacteria</taxon>
        <taxon>Pseudomonadati</taxon>
        <taxon>Pseudomonadota</taxon>
        <taxon>Gammaproteobacteria</taxon>
        <taxon>Pseudomonadales</taxon>
        <taxon>Pseudomonadaceae</taxon>
        <taxon>Pseudomonas</taxon>
    </lineage>
</organism>
<evidence type="ECO:0008006" key="3">
    <source>
        <dbReference type="Google" id="ProtNLM"/>
    </source>
</evidence>